<keyword evidence="1" id="KW-0175">Coiled coil</keyword>
<evidence type="ECO:0000313" key="4">
    <source>
        <dbReference type="Proteomes" id="UP001497392"/>
    </source>
</evidence>
<protein>
    <submittedName>
        <fullName evidence="3">G4854 protein</fullName>
    </submittedName>
</protein>
<proteinExistence type="predicted"/>
<feature type="region of interest" description="Disordered" evidence="2">
    <location>
        <begin position="894"/>
        <end position="915"/>
    </location>
</feature>
<feature type="coiled-coil region" evidence="1">
    <location>
        <begin position="527"/>
        <end position="554"/>
    </location>
</feature>
<feature type="compositionally biased region" description="Basic and acidic residues" evidence="2">
    <location>
        <begin position="673"/>
        <end position="687"/>
    </location>
</feature>
<organism evidence="3 4">
    <name type="scientific">Coccomyxa viridis</name>
    <dbReference type="NCBI Taxonomy" id="1274662"/>
    <lineage>
        <taxon>Eukaryota</taxon>
        <taxon>Viridiplantae</taxon>
        <taxon>Chlorophyta</taxon>
        <taxon>core chlorophytes</taxon>
        <taxon>Trebouxiophyceae</taxon>
        <taxon>Trebouxiophyceae incertae sedis</taxon>
        <taxon>Coccomyxaceae</taxon>
        <taxon>Coccomyxa</taxon>
    </lineage>
</organism>
<gene>
    <name evidence="3" type="primary">g4854</name>
    <name evidence="3" type="ORF">VP750_LOCUS4141</name>
</gene>
<feature type="coiled-coil region" evidence="1">
    <location>
        <begin position="792"/>
        <end position="881"/>
    </location>
</feature>
<comment type="caution">
    <text evidence="3">The sequence shown here is derived from an EMBL/GenBank/DDBJ whole genome shotgun (WGS) entry which is preliminary data.</text>
</comment>
<dbReference type="EMBL" id="CAXHTA020000007">
    <property type="protein sequence ID" value="CAL5222482.1"/>
    <property type="molecule type" value="Genomic_DNA"/>
</dbReference>
<evidence type="ECO:0000313" key="3">
    <source>
        <dbReference type="EMBL" id="CAL5222482.1"/>
    </source>
</evidence>
<name>A0ABP1FY87_9CHLO</name>
<evidence type="ECO:0000256" key="2">
    <source>
        <dbReference type="SAM" id="MobiDB-lite"/>
    </source>
</evidence>
<keyword evidence="4" id="KW-1185">Reference proteome</keyword>
<feature type="coiled-coil region" evidence="1">
    <location>
        <begin position="424"/>
        <end position="458"/>
    </location>
</feature>
<sequence length="915" mass="100357">MYGHNESVGWVGDTSVVAAAPSVAAASPLKAVQVLCQVDATDGNPPFDLNEVASQSEVQLTAVLQTVSAHLNSLDKRFHAEKADAGFGEVMQVKQMGALVLEHESAAACWRSALGEAQRSCQELQAGQKLQAASMAAQDAGLCNRLETASNEAAHSMHQGMQALGSMQELWISSLGALQVQTIELREEVRSALQELAEEASSLHGAVLQHVTDQQSVLVDSTKKFRSLEQDHEQSLLQLKEHEDLLRSAADAENTLQRQLAEAESDAAAWRETAQQGMATRESSEVDVAEDHAAKLDSLQRVIEGLRCHSEELQTELQALRGREQQHLVDVEQARTSMSDLHQAAQQAGENQAALCSAALEQAVSCREDLKGLHAFAAIALAAMADDLASGFHDIPIRLGLTAEPPAPESSRDPLKAESGVLAQMQLQQLAEAATAECAALRSQLEAQVAKAAEAQQQHTADLEACKQDARTDAEEQQAKLKTLWQAKLDDAVRAACERLQEGHAAQLLERVAYLGTLHMGKLGSMRDAHLLERQQLQAEVSELHERLLQQLQTGQAASQLREQSLTEMHAAELQQLMEEHVEAVSKAAGDAEEHLQEVLAEADAMHSRKLEERSEEQQAHLAGVQQRFHEQLAEAQKRAQEQLAQADSRMQTVKQDMLEQHASLERRLRHTEEAAEARKATHEKTLSKLTAQQARKATEAEQMQKAAAEMLAHHQQLAALERDRHTAMLHNMQVELQRKGAEMASRARQHDAELASKAADMAALTQQHASAQHQAAQQSQAELAAAVSKHAQQLQQVQQAAEKEAADADDRLQDVKDLLVALQARFNNREARPIDLENIKALKESVRQRDDKLDALSKRIDELELSRQQLQEEMHLREKNWLANGNMRVGPSLANAQEIASKPPARKSASLSGH</sequence>
<feature type="region of interest" description="Disordered" evidence="2">
    <location>
        <begin position="673"/>
        <end position="709"/>
    </location>
</feature>
<accession>A0ABP1FY87</accession>
<dbReference type="Proteomes" id="UP001497392">
    <property type="component" value="Unassembled WGS sequence"/>
</dbReference>
<evidence type="ECO:0000256" key="1">
    <source>
        <dbReference type="SAM" id="Coils"/>
    </source>
</evidence>
<feature type="region of interest" description="Disordered" evidence="2">
    <location>
        <begin position="264"/>
        <end position="284"/>
    </location>
</feature>
<reference evidence="3 4" key="1">
    <citation type="submission" date="2024-06" db="EMBL/GenBank/DDBJ databases">
        <authorList>
            <person name="Kraege A."/>
            <person name="Thomma B."/>
        </authorList>
    </citation>
    <scope>NUCLEOTIDE SEQUENCE [LARGE SCALE GENOMIC DNA]</scope>
</reference>